<evidence type="ECO:0000313" key="3">
    <source>
        <dbReference type="Proteomes" id="UP000001422"/>
    </source>
</evidence>
<organism evidence="2 3">
    <name type="scientific">Parasynechococcus marenigrum (strain WH8102)</name>
    <dbReference type="NCBI Taxonomy" id="84588"/>
    <lineage>
        <taxon>Bacteria</taxon>
        <taxon>Bacillati</taxon>
        <taxon>Cyanobacteriota</taxon>
        <taxon>Cyanophyceae</taxon>
        <taxon>Synechococcales</taxon>
        <taxon>Prochlorococcaceae</taxon>
        <taxon>Parasynechococcus</taxon>
        <taxon>Parasynechococcus marenigrum</taxon>
    </lineage>
</organism>
<dbReference type="InterPro" id="IPR007296">
    <property type="entry name" value="DUF403"/>
</dbReference>
<accession>Q7U3H5</accession>
<dbReference type="PANTHER" id="PTHR34595:SF7">
    <property type="entry name" value="SLL1039 PROTEIN"/>
    <property type="match status" value="1"/>
</dbReference>
<gene>
    <name evidence="2" type="ordered locus">SYNW2457</name>
</gene>
<dbReference type="PANTHER" id="PTHR34595">
    <property type="entry name" value="BLR5612 PROTEIN"/>
    <property type="match status" value="1"/>
</dbReference>
<proteinExistence type="predicted"/>
<dbReference type="KEGG" id="syw:SYNW2457"/>
<sequence>MLSRVADSLYWINRYVERAENISRFLEVSEAMALDCPPGSAEPWLPLVDANGDRKRFDEAYPQCTPRDVVSFLLLDRDNPNSIVSCIANARENARQIRDVITTEMWEQLNDLYWNVQDGEALWQEPDQEQLRSIRRGCQLFYGITDVTLSRDQAWLFSQLGRLIERADKTSRILDVKYFLLLPTPTEVGGVLDELQWISLLRTAGAYQMYRQSVQQAITPASVARFLLLDPIFPRSVRFCLQQINETLQRIQRKPHTGPPDDLECLGGQLLAQWSYVRIDALIERGLHEAIDQLQSDLNRLHGLIHRCYFTTTDLGSIPTEPSCALS</sequence>
<dbReference type="AlphaFoldDB" id="Q7U3H5"/>
<dbReference type="Pfam" id="PF04168">
    <property type="entry name" value="Alpha-E"/>
    <property type="match status" value="1"/>
</dbReference>
<reference evidence="2 3" key="1">
    <citation type="journal article" date="2003" name="Nature">
        <title>The genome of a motile marine Synechococcus.</title>
        <authorList>
            <person name="Palenik B."/>
            <person name="Brahamsha B."/>
            <person name="Larimer F."/>
            <person name="Land M."/>
            <person name="Hauser L."/>
            <person name="Chain P."/>
            <person name="Lamerdin J."/>
            <person name="Regala W."/>
            <person name="Allen E.A."/>
            <person name="McCarren J."/>
            <person name="Paulsen I."/>
            <person name="Dufresne A."/>
            <person name="Partensky F."/>
            <person name="Webb E."/>
            <person name="Waterbury J."/>
        </authorList>
    </citation>
    <scope>NUCLEOTIDE SEQUENCE [LARGE SCALE GENOMIC DNA]</scope>
    <source>
        <strain evidence="2 3">WH8102</strain>
    </source>
</reference>
<dbReference type="EMBL" id="BX569695">
    <property type="protein sequence ID" value="CAE08972.1"/>
    <property type="molecule type" value="Genomic_DNA"/>
</dbReference>
<keyword evidence="3" id="KW-1185">Reference proteome</keyword>
<evidence type="ECO:0000313" key="2">
    <source>
        <dbReference type="EMBL" id="CAE08972.1"/>
    </source>
</evidence>
<evidence type="ECO:0000259" key="1">
    <source>
        <dbReference type="Pfam" id="PF04168"/>
    </source>
</evidence>
<dbReference type="STRING" id="84588.SYNW2457"/>
<dbReference type="RefSeq" id="WP_011129310.1">
    <property type="nucleotide sequence ID" value="NC_005070.1"/>
</dbReference>
<dbReference type="Proteomes" id="UP000001422">
    <property type="component" value="Chromosome"/>
</dbReference>
<dbReference type="HOGENOM" id="CLU_071567_1_0_3"/>
<protein>
    <recommendedName>
        <fullName evidence="1">DUF403 domain-containing protein</fullName>
    </recommendedName>
</protein>
<feature type="domain" description="DUF403" evidence="1">
    <location>
        <begin position="1"/>
        <end position="310"/>
    </location>
</feature>
<name>Q7U3H5_PARMW</name>
<dbReference type="InterPro" id="IPR051680">
    <property type="entry name" value="ATP-dep_Glu-Cys_Ligase-2"/>
</dbReference>
<dbReference type="eggNOG" id="COG2307">
    <property type="taxonomic scope" value="Bacteria"/>
</dbReference>